<dbReference type="OrthoDB" id="10637176at2759"/>
<feature type="compositionally biased region" description="Low complexity" evidence="1">
    <location>
        <begin position="1"/>
        <end position="11"/>
    </location>
</feature>
<feature type="compositionally biased region" description="Basic and acidic residues" evidence="1">
    <location>
        <begin position="27"/>
        <end position="40"/>
    </location>
</feature>
<proteinExistence type="predicted"/>
<keyword evidence="3" id="KW-1185">Reference proteome</keyword>
<name>A0A136IT19_9PEZI</name>
<reference evidence="3" key="1">
    <citation type="submission" date="2016-02" db="EMBL/GenBank/DDBJ databases">
        <title>Draft genome sequence of Microdochium bolleyi, a fungal endophyte of beachgrass.</title>
        <authorList>
            <consortium name="DOE Joint Genome Institute"/>
            <person name="David A.S."/>
            <person name="May G."/>
            <person name="Haridas S."/>
            <person name="Lim J."/>
            <person name="Wang M."/>
            <person name="Labutti K."/>
            <person name="Lipzen A."/>
            <person name="Barry K."/>
            <person name="Grigoriev I.V."/>
        </authorList>
    </citation>
    <scope>NUCLEOTIDE SEQUENCE [LARGE SCALE GENOMIC DNA]</scope>
    <source>
        <strain evidence="3">J235TASD1</strain>
    </source>
</reference>
<dbReference type="AlphaFoldDB" id="A0A136IT19"/>
<evidence type="ECO:0000256" key="1">
    <source>
        <dbReference type="SAM" id="MobiDB-lite"/>
    </source>
</evidence>
<evidence type="ECO:0000313" key="2">
    <source>
        <dbReference type="EMBL" id="KXJ87998.1"/>
    </source>
</evidence>
<dbReference type="EMBL" id="KQ964260">
    <property type="protein sequence ID" value="KXJ87998.1"/>
    <property type="molecule type" value="Genomic_DNA"/>
</dbReference>
<sequence>MPGSPARSSSVGPPPGSPSSEDESFEPDTKRARKDFVQDNQDKLDQFLQMALNRPLNDNHNPRTLAVLTSENLFNIAQSTLPELNLSLEGTDMRLEEQEPGPDDASMKFHDAGVQLTFSMHMEWPPIGPPTTLQSAPSAPGPFRMQVILHQSPSQDDAAIAIENHIRSYQRLWAEVFKKTNGKFGNYALSTSNSVFWTRWSTFTIIELEHIAQNVQRPPSADEMSKQQEFNDDILGRVALAFDQAFLSARGTESEAPSSSVENFPIPEMKVGEPVELSMRFQRGAAKVKGVEFDNPEYIMVGGDIDENGQLSLVGLKAGSTWMRISVIHEATLKVKVREFRLKVRN</sequence>
<accession>A0A136IT19</accession>
<dbReference type="InParanoid" id="A0A136IT19"/>
<feature type="region of interest" description="Disordered" evidence="1">
    <location>
        <begin position="1"/>
        <end position="40"/>
    </location>
</feature>
<protein>
    <submittedName>
        <fullName evidence="2">Uncharacterized protein</fullName>
    </submittedName>
</protein>
<evidence type="ECO:0000313" key="3">
    <source>
        <dbReference type="Proteomes" id="UP000070501"/>
    </source>
</evidence>
<organism evidence="2 3">
    <name type="scientific">Microdochium bolleyi</name>
    <dbReference type="NCBI Taxonomy" id="196109"/>
    <lineage>
        <taxon>Eukaryota</taxon>
        <taxon>Fungi</taxon>
        <taxon>Dikarya</taxon>
        <taxon>Ascomycota</taxon>
        <taxon>Pezizomycotina</taxon>
        <taxon>Sordariomycetes</taxon>
        <taxon>Xylariomycetidae</taxon>
        <taxon>Xylariales</taxon>
        <taxon>Microdochiaceae</taxon>
        <taxon>Microdochium</taxon>
    </lineage>
</organism>
<gene>
    <name evidence="2" type="ORF">Micbo1qcDRAFT_178638</name>
</gene>
<dbReference type="Proteomes" id="UP000070501">
    <property type="component" value="Unassembled WGS sequence"/>
</dbReference>